<dbReference type="PANTHER" id="PTHR34308">
    <property type="entry name" value="COBALAMIN BIOSYNTHESIS PROTEIN CBIB"/>
    <property type="match status" value="1"/>
</dbReference>
<dbReference type="OrthoDB" id="9811967at2"/>
<dbReference type="eggNOG" id="COG1270">
    <property type="taxonomic scope" value="Bacteria"/>
</dbReference>
<evidence type="ECO:0000313" key="11">
    <source>
        <dbReference type="Proteomes" id="UP000006062"/>
    </source>
</evidence>
<dbReference type="UniPathway" id="UPA00148"/>
<evidence type="ECO:0000256" key="1">
    <source>
        <dbReference type="ARBA" id="ARBA00004651"/>
    </source>
</evidence>
<comment type="pathway">
    <text evidence="2 9">Cofactor biosynthesis; adenosylcobalamin biosynthesis.</text>
</comment>
<evidence type="ECO:0000256" key="9">
    <source>
        <dbReference type="HAMAP-Rule" id="MF_00024"/>
    </source>
</evidence>
<feature type="transmembrane region" description="Helical" evidence="9">
    <location>
        <begin position="293"/>
        <end position="314"/>
    </location>
</feature>
<feature type="transmembrane region" description="Helical" evidence="9">
    <location>
        <begin position="54"/>
        <end position="75"/>
    </location>
</feature>
<dbReference type="AlphaFoldDB" id="I3Y9I1"/>
<keyword evidence="11" id="KW-1185">Reference proteome</keyword>
<feature type="transmembrane region" description="Helical" evidence="9">
    <location>
        <begin position="81"/>
        <end position="101"/>
    </location>
</feature>
<dbReference type="HAMAP" id="MF_00024">
    <property type="entry name" value="CobD_CbiB"/>
    <property type="match status" value="1"/>
</dbReference>
<comment type="function">
    <text evidence="9">Converts cobyric acid to cobinamide by the addition of aminopropanol on the F carboxylic group.</text>
</comment>
<organism evidence="10 11">
    <name type="scientific">Thiocystis violascens (strain ATCC 17096 / DSM 198 / 6111)</name>
    <name type="common">Chromatium violascens</name>
    <dbReference type="NCBI Taxonomy" id="765911"/>
    <lineage>
        <taxon>Bacteria</taxon>
        <taxon>Pseudomonadati</taxon>
        <taxon>Pseudomonadota</taxon>
        <taxon>Gammaproteobacteria</taxon>
        <taxon>Chromatiales</taxon>
        <taxon>Chromatiaceae</taxon>
        <taxon>Thiocystis</taxon>
    </lineage>
</organism>
<evidence type="ECO:0000256" key="8">
    <source>
        <dbReference type="ARBA" id="ARBA00023136"/>
    </source>
</evidence>
<reference evidence="10 11" key="1">
    <citation type="submission" date="2012-06" db="EMBL/GenBank/DDBJ databases">
        <title>Complete sequence of Thiocystis violascens DSM 198.</title>
        <authorList>
            <consortium name="US DOE Joint Genome Institute"/>
            <person name="Lucas S."/>
            <person name="Han J."/>
            <person name="Lapidus A."/>
            <person name="Cheng J.-F."/>
            <person name="Goodwin L."/>
            <person name="Pitluck S."/>
            <person name="Peters L."/>
            <person name="Ovchinnikova G."/>
            <person name="Teshima H."/>
            <person name="Detter J.C."/>
            <person name="Han C."/>
            <person name="Tapia R."/>
            <person name="Land M."/>
            <person name="Hauser L."/>
            <person name="Kyrpides N."/>
            <person name="Ivanova N."/>
            <person name="Pagani I."/>
            <person name="Vogl K."/>
            <person name="Liu Z."/>
            <person name="Frigaard N.-U."/>
            <person name="Bryant D."/>
            <person name="Woyke T."/>
        </authorList>
    </citation>
    <scope>NUCLEOTIDE SEQUENCE [LARGE SCALE GENOMIC DNA]</scope>
    <source>
        <strain evidence="11">ATCC 17096 / DSM 198 / 6111</strain>
    </source>
</reference>
<dbReference type="GO" id="GO:0048472">
    <property type="term" value="F:threonine-phosphate decarboxylase activity"/>
    <property type="evidence" value="ECO:0007669"/>
    <property type="project" value="InterPro"/>
</dbReference>
<dbReference type="InterPro" id="IPR004485">
    <property type="entry name" value="Cobalamin_biosynth_CobD/CbiB"/>
</dbReference>
<evidence type="ECO:0000256" key="6">
    <source>
        <dbReference type="ARBA" id="ARBA00022692"/>
    </source>
</evidence>
<gene>
    <name evidence="9" type="primary">cobD</name>
    <name evidence="10" type="ordered locus">Thivi_1675</name>
</gene>
<evidence type="ECO:0000256" key="2">
    <source>
        <dbReference type="ARBA" id="ARBA00004953"/>
    </source>
</evidence>
<keyword evidence="8 9" id="KW-0472">Membrane</keyword>
<evidence type="ECO:0000256" key="4">
    <source>
        <dbReference type="ARBA" id="ARBA00022475"/>
    </source>
</evidence>
<dbReference type="GO" id="GO:0015420">
    <property type="term" value="F:ABC-type vitamin B12 transporter activity"/>
    <property type="evidence" value="ECO:0007669"/>
    <property type="project" value="UniProtKB-UniRule"/>
</dbReference>
<dbReference type="Proteomes" id="UP000006062">
    <property type="component" value="Chromosome"/>
</dbReference>
<name>I3Y9I1_THIV6</name>
<proteinExistence type="inferred from homology"/>
<evidence type="ECO:0000256" key="7">
    <source>
        <dbReference type="ARBA" id="ARBA00022989"/>
    </source>
</evidence>
<dbReference type="GO" id="GO:0009236">
    <property type="term" value="P:cobalamin biosynthetic process"/>
    <property type="evidence" value="ECO:0007669"/>
    <property type="project" value="UniProtKB-UniRule"/>
</dbReference>
<dbReference type="RefSeq" id="WP_014778110.1">
    <property type="nucleotide sequence ID" value="NC_018012.1"/>
</dbReference>
<feature type="transmembrane region" description="Helical" evidence="9">
    <location>
        <begin position="152"/>
        <end position="171"/>
    </location>
</feature>
<dbReference type="Pfam" id="PF03186">
    <property type="entry name" value="CobD_Cbib"/>
    <property type="match status" value="1"/>
</dbReference>
<keyword evidence="5 9" id="KW-0169">Cobalamin biosynthesis</keyword>
<comment type="similarity">
    <text evidence="3 9">Belongs to the CobD/CbiB family.</text>
</comment>
<evidence type="ECO:0000313" key="10">
    <source>
        <dbReference type="EMBL" id="AFL73649.1"/>
    </source>
</evidence>
<dbReference type="STRING" id="765911.Thivi_1675"/>
<dbReference type="EMBL" id="CP003154">
    <property type="protein sequence ID" value="AFL73649.1"/>
    <property type="molecule type" value="Genomic_DNA"/>
</dbReference>
<dbReference type="NCBIfam" id="TIGR00380">
    <property type="entry name" value="cobal_cbiB"/>
    <property type="match status" value="1"/>
</dbReference>
<evidence type="ECO:0000256" key="5">
    <source>
        <dbReference type="ARBA" id="ARBA00022573"/>
    </source>
</evidence>
<accession>I3Y9I1</accession>
<keyword evidence="6 9" id="KW-0812">Transmembrane</keyword>
<keyword evidence="4 9" id="KW-1003">Cell membrane</keyword>
<dbReference type="PANTHER" id="PTHR34308:SF1">
    <property type="entry name" value="COBALAMIN BIOSYNTHESIS PROTEIN CBIB"/>
    <property type="match status" value="1"/>
</dbReference>
<dbReference type="KEGG" id="tvi:Thivi_1675"/>
<dbReference type="HOGENOM" id="CLU_054212_0_0_6"/>
<dbReference type="GO" id="GO:0005886">
    <property type="term" value="C:plasma membrane"/>
    <property type="evidence" value="ECO:0007669"/>
    <property type="project" value="UniProtKB-SubCell"/>
</dbReference>
<comment type="caution">
    <text evidence="9">Lacks conserved residue(s) required for the propagation of feature annotation.</text>
</comment>
<comment type="subcellular location">
    <subcellularLocation>
        <location evidence="1 9">Cell membrane</location>
        <topology evidence="1 9">Multi-pass membrane protein</topology>
    </subcellularLocation>
</comment>
<sequence length="320" mass="35740">MTEHLALILAACLLDVALGDPVYRWHPIRLVGDLILAGERLFFAVGLNGRLGGVLHWLLTVACALGVWFGIRAGLGLVHPWLAFLWDLYIAYSLLCLRGLVEQGWRVLRDLEDLPAAREHMKMLVGRDTEPLKRDGIVRATIESLSENLTDAVLTPLWALCLFGLPGLILVKVVSTLDSMVGYRTSRYERFGWAGARSDDLVHWLPARLSVLLIATAAALLRLHPWLALRSPWRYRRLLPSPNSGWSEAACAGALRVRLLGPVWRDGQLINREVFMGDPNWPADLGAEDLRRALTLIALCCLFAMVLGLVIASYRFPMPW</sequence>
<protein>
    <recommendedName>
        <fullName evidence="9">Cobalamin biosynthesis protein CobD</fullName>
    </recommendedName>
</protein>
<keyword evidence="7 9" id="KW-1133">Transmembrane helix</keyword>
<evidence type="ECO:0000256" key="3">
    <source>
        <dbReference type="ARBA" id="ARBA00006263"/>
    </source>
</evidence>